<dbReference type="Proteomes" id="UP000006898">
    <property type="component" value="Chromosome"/>
</dbReference>
<dbReference type="STRING" id="671143.DAMO_0723"/>
<dbReference type="GO" id="GO:0004540">
    <property type="term" value="F:RNA nuclease activity"/>
    <property type="evidence" value="ECO:0007669"/>
    <property type="project" value="InterPro"/>
</dbReference>
<proteinExistence type="predicted"/>
<evidence type="ECO:0000256" key="3">
    <source>
        <dbReference type="ARBA" id="ARBA00022801"/>
    </source>
</evidence>
<reference evidence="4 5" key="1">
    <citation type="journal article" date="2010" name="Nature">
        <title>Nitrite-driven anaerobic methane oxidation by oxygenic bacteria.</title>
        <authorList>
            <person name="Ettwig K.F."/>
            <person name="Butler M.K."/>
            <person name="Le Paslier D."/>
            <person name="Pelletier E."/>
            <person name="Mangenot S."/>
            <person name="Kuypers M.M.M."/>
            <person name="Schreiber F."/>
            <person name="Dutilh B.E."/>
            <person name="Zedelius J."/>
            <person name="de Beer D."/>
            <person name="Gloerich J."/>
            <person name="Wessels H.J.C.T."/>
            <person name="van Allen T."/>
            <person name="Luesken F."/>
            <person name="Wu M."/>
            <person name="van de Pas-Schoonen K.T."/>
            <person name="Op den Camp H.J.M."/>
            <person name="Janssen-Megens E.M."/>
            <person name="Francoijs K-J."/>
            <person name="Stunnenberg H."/>
            <person name="Weissenbach J."/>
            <person name="Jetten M.S.M."/>
            <person name="Strous M."/>
        </authorList>
    </citation>
    <scope>NUCLEOTIDE SEQUENCE [LARGE SCALE GENOMIC DNA]</scope>
</reference>
<dbReference type="HOGENOM" id="CLU_3150708_0_0_0"/>
<dbReference type="Pfam" id="PF01934">
    <property type="entry name" value="HepT-like"/>
    <property type="match status" value="1"/>
</dbReference>
<dbReference type="AlphaFoldDB" id="D5MLC6"/>
<keyword evidence="2" id="KW-0540">Nuclease</keyword>
<name>D5MLC6_METO1</name>
<dbReference type="InterPro" id="IPR008201">
    <property type="entry name" value="HepT-like"/>
</dbReference>
<evidence type="ECO:0000313" key="4">
    <source>
        <dbReference type="EMBL" id="CBE67792.1"/>
    </source>
</evidence>
<dbReference type="GO" id="GO:0110001">
    <property type="term" value="C:toxin-antitoxin complex"/>
    <property type="evidence" value="ECO:0007669"/>
    <property type="project" value="InterPro"/>
</dbReference>
<organism evidence="4 5">
    <name type="scientific">Methylomirabilis oxygeniifera</name>
    <dbReference type="NCBI Taxonomy" id="671143"/>
    <lineage>
        <taxon>Bacteria</taxon>
        <taxon>Candidatus Methylomirabilota</taxon>
        <taxon>Candidatus Methylomirabilia</taxon>
        <taxon>Candidatus Methylomirabilales</taxon>
        <taxon>Candidatus Methylomirabilaceae</taxon>
        <taxon>Candidatus Methylomirabilis</taxon>
    </lineage>
</organism>
<evidence type="ECO:0000313" key="5">
    <source>
        <dbReference type="Proteomes" id="UP000006898"/>
    </source>
</evidence>
<dbReference type="eggNOG" id="COG2361">
    <property type="taxonomic scope" value="Bacteria"/>
</dbReference>
<sequence>MDFRNHLTHEYPTVDNALVWAIVEHDVPVLRRECAVLIQRVVPEDTPS</sequence>
<accession>D5MLC6</accession>
<keyword evidence="3" id="KW-0378">Hydrolase</keyword>
<evidence type="ECO:0000256" key="1">
    <source>
        <dbReference type="ARBA" id="ARBA00022649"/>
    </source>
</evidence>
<dbReference type="EMBL" id="FP565575">
    <property type="protein sequence ID" value="CBE67792.1"/>
    <property type="molecule type" value="Genomic_DNA"/>
</dbReference>
<protein>
    <recommendedName>
        <fullName evidence="6">DUF86 domain-containing protein</fullName>
    </recommendedName>
</protein>
<dbReference type="KEGG" id="mox:DAMO_0723"/>
<dbReference type="GO" id="GO:0016787">
    <property type="term" value="F:hydrolase activity"/>
    <property type="evidence" value="ECO:0007669"/>
    <property type="project" value="UniProtKB-KW"/>
</dbReference>
<evidence type="ECO:0000256" key="2">
    <source>
        <dbReference type="ARBA" id="ARBA00022722"/>
    </source>
</evidence>
<evidence type="ECO:0008006" key="6">
    <source>
        <dbReference type="Google" id="ProtNLM"/>
    </source>
</evidence>
<gene>
    <name evidence="4" type="ORF">DAMO_0723</name>
</gene>
<keyword evidence="1" id="KW-1277">Toxin-antitoxin system</keyword>